<dbReference type="Proteomes" id="UP000631535">
    <property type="component" value="Unassembled WGS sequence"/>
</dbReference>
<evidence type="ECO:0000313" key="2">
    <source>
        <dbReference type="EMBL" id="GGO52669.1"/>
    </source>
</evidence>
<evidence type="ECO:0000256" key="1">
    <source>
        <dbReference type="SAM" id="MobiDB-lite"/>
    </source>
</evidence>
<feature type="compositionally biased region" description="Basic and acidic residues" evidence="1">
    <location>
        <begin position="14"/>
        <end position="37"/>
    </location>
</feature>
<proteinExistence type="predicted"/>
<keyword evidence="3" id="KW-1185">Reference proteome</keyword>
<accession>A0ABQ2MJ33</accession>
<comment type="caution">
    <text evidence="2">The sequence shown here is derived from an EMBL/GenBank/DDBJ whole genome shotgun (WGS) entry which is preliminary data.</text>
</comment>
<gene>
    <name evidence="2" type="ORF">GCM10012287_37480</name>
</gene>
<organism evidence="2 3">
    <name type="scientific">Streptomyces daqingensis</name>
    <dbReference type="NCBI Taxonomy" id="1472640"/>
    <lineage>
        <taxon>Bacteria</taxon>
        <taxon>Bacillati</taxon>
        <taxon>Actinomycetota</taxon>
        <taxon>Actinomycetes</taxon>
        <taxon>Kitasatosporales</taxon>
        <taxon>Streptomycetaceae</taxon>
        <taxon>Streptomyces</taxon>
    </lineage>
</organism>
<dbReference type="RefSeq" id="WP_189038328.1">
    <property type="nucleotide sequence ID" value="NZ_BMMP01000012.1"/>
</dbReference>
<protein>
    <submittedName>
        <fullName evidence="2">Uncharacterized protein</fullName>
    </submittedName>
</protein>
<dbReference type="EMBL" id="BMMP01000012">
    <property type="protein sequence ID" value="GGO52669.1"/>
    <property type="molecule type" value="Genomic_DNA"/>
</dbReference>
<reference evidence="3" key="1">
    <citation type="journal article" date="2019" name="Int. J. Syst. Evol. Microbiol.">
        <title>The Global Catalogue of Microorganisms (GCM) 10K type strain sequencing project: providing services to taxonomists for standard genome sequencing and annotation.</title>
        <authorList>
            <consortium name="The Broad Institute Genomics Platform"/>
            <consortium name="The Broad Institute Genome Sequencing Center for Infectious Disease"/>
            <person name="Wu L."/>
            <person name="Ma J."/>
        </authorList>
    </citation>
    <scope>NUCLEOTIDE SEQUENCE [LARGE SCALE GENOMIC DNA]</scope>
    <source>
        <strain evidence="3">CGMCC 4.7178</strain>
    </source>
</reference>
<sequence>MGKSKENAPSAGEELEHQVEKAETDVTEERARRRDSEAGDSLTPSRKAQREAQESDPSAGSD</sequence>
<name>A0ABQ2MJ33_9ACTN</name>
<evidence type="ECO:0000313" key="3">
    <source>
        <dbReference type="Proteomes" id="UP000631535"/>
    </source>
</evidence>
<feature type="region of interest" description="Disordered" evidence="1">
    <location>
        <begin position="1"/>
        <end position="62"/>
    </location>
</feature>